<feature type="transmembrane region" description="Helical" evidence="1">
    <location>
        <begin position="6"/>
        <end position="26"/>
    </location>
</feature>
<feature type="transmembrane region" description="Helical" evidence="1">
    <location>
        <begin position="403"/>
        <end position="426"/>
    </location>
</feature>
<name>K0IDQ7_NITGG</name>
<evidence type="ECO:0000313" key="2">
    <source>
        <dbReference type="EMBL" id="AFU57850.1"/>
    </source>
</evidence>
<feature type="transmembrane region" description="Helical" evidence="1">
    <location>
        <begin position="119"/>
        <end position="137"/>
    </location>
</feature>
<dbReference type="KEGG" id="nga:Ngar_c09080"/>
<dbReference type="InParanoid" id="K0IDQ7"/>
<dbReference type="AlphaFoldDB" id="K0IDQ7"/>
<keyword evidence="1" id="KW-0472">Membrane</keyword>
<organism evidence="2 3">
    <name type="scientific">Nitrososphaera gargensis (strain Ga9.2)</name>
    <dbReference type="NCBI Taxonomy" id="1237085"/>
    <lineage>
        <taxon>Archaea</taxon>
        <taxon>Nitrososphaerota</taxon>
        <taxon>Nitrososphaeria</taxon>
        <taxon>Nitrososphaerales</taxon>
        <taxon>Nitrososphaeraceae</taxon>
        <taxon>Nitrososphaera</taxon>
    </lineage>
</organism>
<keyword evidence="1" id="KW-0812">Transmembrane</keyword>
<feature type="transmembrane region" description="Helical" evidence="1">
    <location>
        <begin position="187"/>
        <end position="219"/>
    </location>
</feature>
<dbReference type="Proteomes" id="UP000008037">
    <property type="component" value="Chromosome"/>
</dbReference>
<reference evidence="2 3" key="1">
    <citation type="journal article" date="2012" name="Environ. Microbiol.">
        <title>The genome of the ammonia-oxidizing Candidatus Nitrososphaera gargensis: insights into metabolic versatility and environmental adaptations.</title>
        <authorList>
            <person name="Spang A."/>
            <person name="Poehlein A."/>
            <person name="Offre P."/>
            <person name="Zumbragel S."/>
            <person name="Haider S."/>
            <person name="Rychlik N."/>
            <person name="Nowka B."/>
            <person name="Schmeisser C."/>
            <person name="Lebedeva E.V."/>
            <person name="Rattei T."/>
            <person name="Bohm C."/>
            <person name="Schmid M."/>
            <person name="Galushko A."/>
            <person name="Hatzenpichler R."/>
            <person name="Weinmaier T."/>
            <person name="Daniel R."/>
            <person name="Schleper C."/>
            <person name="Spieck E."/>
            <person name="Streit W."/>
            <person name="Wagner M."/>
        </authorList>
    </citation>
    <scope>NUCLEOTIDE SEQUENCE [LARGE SCALE GENOMIC DNA]</scope>
    <source>
        <strain evidence="3">Ga9.2</strain>
    </source>
</reference>
<accession>K0IDQ7</accession>
<evidence type="ECO:0000313" key="3">
    <source>
        <dbReference type="Proteomes" id="UP000008037"/>
    </source>
</evidence>
<dbReference type="HOGENOM" id="CLU_419581_0_0_2"/>
<feature type="transmembrane region" description="Helical" evidence="1">
    <location>
        <begin position="65"/>
        <end position="84"/>
    </location>
</feature>
<feature type="transmembrane region" description="Helical" evidence="1">
    <location>
        <begin position="297"/>
        <end position="330"/>
    </location>
</feature>
<dbReference type="BioCyc" id="CNIT1237085:G1324-906-MONOMER"/>
<keyword evidence="3" id="KW-1185">Reference proteome</keyword>
<keyword evidence="1" id="KW-1133">Transmembrane helix</keyword>
<feature type="transmembrane region" description="Helical" evidence="1">
    <location>
        <begin position="381"/>
        <end position="397"/>
    </location>
</feature>
<dbReference type="STRING" id="1237085.Ngar_c09080"/>
<feature type="transmembrane region" description="Helical" evidence="1">
    <location>
        <begin position="336"/>
        <end position="360"/>
    </location>
</feature>
<proteinExistence type="predicted"/>
<gene>
    <name evidence="2" type="ordered locus">Ngar_c09080</name>
</gene>
<feature type="transmembrane region" description="Helical" evidence="1">
    <location>
        <begin position="470"/>
        <end position="490"/>
    </location>
</feature>
<dbReference type="EMBL" id="CP002408">
    <property type="protein sequence ID" value="AFU57850.1"/>
    <property type="molecule type" value="Genomic_DNA"/>
</dbReference>
<feature type="transmembrane region" description="Helical" evidence="1">
    <location>
        <begin position="438"/>
        <end position="458"/>
    </location>
</feature>
<sequence>MTDNLIIFLTLPLFFAITSSFGWLVLSRTRIKKNPKLIEFPIYSLVGFSSILLILWLGLLSNLPLNALSIAICVISALGISYWVKTLRRDHTKKEANHLEYPDAYITLKKLSKSYSHQIAIIALAIFIIVFFSWFLVKMSVWSPAGDATSHGTIISLILSNNGRPESYQPISNASFDLWRYPLGYHVITYFFAFTFNIIPAISMVSMAVFISMLIPLLIFSSILSVSGRIFLAVSASLLAFLAPQFTSEASPVHDLLYSNILNGTYPSHTANLLIIGLVGILCFLKDSEIRPNLRHIILIMVISIAAFLTYYIYLVFIIFICIIIGGVLFDTKKPIILLAVVFVGLLIGQGWFTFSSDIISQTINDFKLRMKTYTVTKDDIDTIYLVIILAPFWLIFLKPDSLATGIILSMLTLFIPMLFNVFIPIDWQSLWMFPTRRIWPTLFGISIVASYVILANISKHYRVCALLRYTQYSLLAIGIAVMLIFAFYFNPGNWQVPTADDRRVMEWISNNVSRKDLVVNDMTFQGLFLTSVAAQNVTSEIAIVSQSFASDVPIDNEFAHRSLELTTIFLEPRNYQAHQALLQKYNASYIFVSSSQVYLDYWNPVLKGGILRPEYKYKTDLSQQDYLKLFDENPNLRLAFKSGESAVYKVIN</sequence>
<feature type="transmembrane region" description="Helical" evidence="1">
    <location>
        <begin position="38"/>
        <end position="59"/>
    </location>
</feature>
<protein>
    <submittedName>
        <fullName evidence="2">Uncharacterized protein</fullName>
    </submittedName>
</protein>
<feature type="transmembrane region" description="Helical" evidence="1">
    <location>
        <begin position="266"/>
        <end position="285"/>
    </location>
</feature>
<evidence type="ECO:0000256" key="1">
    <source>
        <dbReference type="SAM" id="Phobius"/>
    </source>
</evidence>